<keyword evidence="5" id="KW-1185">Reference proteome</keyword>
<accession>A0AAE3VRT8</accession>
<dbReference type="AlphaFoldDB" id="A0AAE3VRT8"/>
<dbReference type="PANTHER" id="PTHR44757:SF2">
    <property type="entry name" value="BIOFILM ARCHITECTURE MAINTENANCE PROTEIN MBAA"/>
    <property type="match status" value="1"/>
</dbReference>
<dbReference type="EMBL" id="JAUSUL010000004">
    <property type="protein sequence ID" value="MDQ0317030.1"/>
    <property type="molecule type" value="Genomic_DNA"/>
</dbReference>
<dbReference type="SUPFAM" id="SSF141868">
    <property type="entry name" value="EAL domain-like"/>
    <property type="match status" value="1"/>
</dbReference>
<evidence type="ECO:0000259" key="2">
    <source>
        <dbReference type="PROSITE" id="PS50883"/>
    </source>
</evidence>
<dbReference type="Gene3D" id="3.20.20.450">
    <property type="entry name" value="EAL domain"/>
    <property type="match status" value="1"/>
</dbReference>
<dbReference type="SUPFAM" id="SSF55073">
    <property type="entry name" value="Nucleotide cyclase"/>
    <property type="match status" value="1"/>
</dbReference>
<protein>
    <submittedName>
        <fullName evidence="4">Diguanylate cyclase (GGDEF)-like protein</fullName>
    </submittedName>
</protein>
<reference evidence="4" key="1">
    <citation type="submission" date="2023-07" db="EMBL/GenBank/DDBJ databases">
        <title>Genomic Encyclopedia of Type Strains, Phase IV (KMG-IV): sequencing the most valuable type-strain genomes for metagenomic binning, comparative biology and taxonomic classification.</title>
        <authorList>
            <person name="Goeker M."/>
        </authorList>
    </citation>
    <scope>NUCLEOTIDE SEQUENCE</scope>
    <source>
        <strain evidence="4">DSM 21202</strain>
    </source>
</reference>
<keyword evidence="1" id="KW-0472">Membrane</keyword>
<dbReference type="Proteomes" id="UP001229244">
    <property type="component" value="Unassembled WGS sequence"/>
</dbReference>
<dbReference type="RefSeq" id="WP_306886927.1">
    <property type="nucleotide sequence ID" value="NZ_JAUSUL010000004.1"/>
</dbReference>
<dbReference type="InterPro" id="IPR001633">
    <property type="entry name" value="EAL_dom"/>
</dbReference>
<dbReference type="PANTHER" id="PTHR44757">
    <property type="entry name" value="DIGUANYLATE CYCLASE DGCP"/>
    <property type="match status" value="1"/>
</dbReference>
<dbReference type="PROSITE" id="PS50883">
    <property type="entry name" value="EAL"/>
    <property type="match status" value="1"/>
</dbReference>
<feature type="transmembrane region" description="Helical" evidence="1">
    <location>
        <begin position="12"/>
        <end position="32"/>
    </location>
</feature>
<evidence type="ECO:0000256" key="1">
    <source>
        <dbReference type="SAM" id="Phobius"/>
    </source>
</evidence>
<dbReference type="SMART" id="SM00052">
    <property type="entry name" value="EAL"/>
    <property type="match status" value="1"/>
</dbReference>
<dbReference type="PROSITE" id="PS50887">
    <property type="entry name" value="GGDEF"/>
    <property type="match status" value="1"/>
</dbReference>
<name>A0AAE3VRT8_9HYPH</name>
<dbReference type="SMART" id="SM00267">
    <property type="entry name" value="GGDEF"/>
    <property type="match status" value="1"/>
</dbReference>
<dbReference type="NCBIfam" id="TIGR00254">
    <property type="entry name" value="GGDEF"/>
    <property type="match status" value="1"/>
</dbReference>
<feature type="domain" description="EAL" evidence="2">
    <location>
        <begin position="258"/>
        <end position="508"/>
    </location>
</feature>
<comment type="caution">
    <text evidence="4">The sequence shown here is derived from an EMBL/GenBank/DDBJ whole genome shotgun (WGS) entry which is preliminary data.</text>
</comment>
<dbReference type="InterPro" id="IPR043128">
    <property type="entry name" value="Rev_trsase/Diguanyl_cyclase"/>
</dbReference>
<dbReference type="CDD" id="cd01948">
    <property type="entry name" value="EAL"/>
    <property type="match status" value="1"/>
</dbReference>
<evidence type="ECO:0000259" key="3">
    <source>
        <dbReference type="PROSITE" id="PS50887"/>
    </source>
</evidence>
<organism evidence="4 5">
    <name type="scientific">Amorphus orientalis</name>
    <dbReference type="NCBI Taxonomy" id="649198"/>
    <lineage>
        <taxon>Bacteria</taxon>
        <taxon>Pseudomonadati</taxon>
        <taxon>Pseudomonadota</taxon>
        <taxon>Alphaproteobacteria</taxon>
        <taxon>Hyphomicrobiales</taxon>
        <taxon>Amorphaceae</taxon>
        <taxon>Amorphus</taxon>
    </lineage>
</organism>
<dbReference type="Pfam" id="PF00990">
    <property type="entry name" value="GGDEF"/>
    <property type="match status" value="1"/>
</dbReference>
<dbReference type="InterPro" id="IPR029787">
    <property type="entry name" value="Nucleotide_cyclase"/>
</dbReference>
<dbReference type="CDD" id="cd01949">
    <property type="entry name" value="GGDEF"/>
    <property type="match status" value="1"/>
</dbReference>
<dbReference type="Pfam" id="PF00563">
    <property type="entry name" value="EAL"/>
    <property type="match status" value="1"/>
</dbReference>
<feature type="domain" description="GGDEF" evidence="3">
    <location>
        <begin position="117"/>
        <end position="249"/>
    </location>
</feature>
<dbReference type="Gene3D" id="3.30.70.270">
    <property type="match status" value="1"/>
</dbReference>
<feature type="transmembrane region" description="Helical" evidence="1">
    <location>
        <begin position="44"/>
        <end position="65"/>
    </location>
</feature>
<keyword evidence="1" id="KW-1133">Transmembrane helix</keyword>
<dbReference type="InterPro" id="IPR000160">
    <property type="entry name" value="GGDEF_dom"/>
</dbReference>
<proteinExistence type="predicted"/>
<dbReference type="InterPro" id="IPR035919">
    <property type="entry name" value="EAL_sf"/>
</dbReference>
<gene>
    <name evidence="4" type="ORF">J2S73_003507</name>
</gene>
<dbReference type="InterPro" id="IPR052155">
    <property type="entry name" value="Biofilm_reg_signaling"/>
</dbReference>
<sequence length="516" mass="56622">MTWRRARRRLYAVIGALAVAGFAVLTWLDFIGSLHDYITPAGPLAHFVNLFIVATVALVAVLAVYSRDLNREIVRRREAEGTAVQLALYDPLTGLPNRRNFVQTFDQWLDVAMKERSRLALVVFDVDRFRVVNDLHGHSGGDRVLQVVARRLTKVVRPPQFVARLGADEFGILIAGGDESQLLRLIRRLLSEVRAPIDLGDGDIRVTGSIGVALAPQDGTQREVLMQRADLSIDRAKKRGRNSYAAFDAVVDTEARHRLTLEAELPRALSDGEIVPYFQPFVELASGEVVGFEVLARWNHPEHGLIAGEELVAVADDAGLIGRLFAHILEEASTVAMEWPDPVQIAVNASPTQLGERAMIGIVLESLERTGLPASRLEIEITEDALVQDFPLALEIVSALKEVGIRISLDDFGTGYSSLRHLHEIPIDKIKIDRSFVVQRRTGQAAATVVDLVIVLGHSLGLTVTAEGIETLDDALWLKERGCDLGQGYLFSEPVPAADVPDLLKGAKTPRRGAII</sequence>
<evidence type="ECO:0000313" key="4">
    <source>
        <dbReference type="EMBL" id="MDQ0317030.1"/>
    </source>
</evidence>
<keyword evidence="1" id="KW-0812">Transmembrane</keyword>
<evidence type="ECO:0000313" key="5">
    <source>
        <dbReference type="Proteomes" id="UP001229244"/>
    </source>
</evidence>